<feature type="transmembrane region" description="Helical" evidence="1">
    <location>
        <begin position="6"/>
        <end position="23"/>
    </location>
</feature>
<dbReference type="EMBL" id="JBHZPZ010000006">
    <property type="protein sequence ID" value="MFE3867824.1"/>
    <property type="molecule type" value="Genomic_DNA"/>
</dbReference>
<keyword evidence="1" id="KW-1133">Transmembrane helix</keyword>
<evidence type="ECO:0000313" key="2">
    <source>
        <dbReference type="EMBL" id="MFE3867824.1"/>
    </source>
</evidence>
<protein>
    <submittedName>
        <fullName evidence="2">Uncharacterized protein</fullName>
    </submittedName>
</protein>
<accession>A0ABW6HWP4</accession>
<keyword evidence="3" id="KW-1185">Reference proteome</keyword>
<evidence type="ECO:0000313" key="3">
    <source>
        <dbReference type="Proteomes" id="UP001600109"/>
    </source>
</evidence>
<proteinExistence type="predicted"/>
<gene>
    <name evidence="2" type="ORF">ACFX5E_07010</name>
</gene>
<dbReference type="RefSeq" id="WP_379854482.1">
    <property type="nucleotide sequence ID" value="NZ_JBHZPZ010000006.1"/>
</dbReference>
<evidence type="ECO:0000256" key="1">
    <source>
        <dbReference type="SAM" id="Phobius"/>
    </source>
</evidence>
<keyword evidence="1" id="KW-0472">Membrane</keyword>
<reference evidence="2 3" key="1">
    <citation type="submission" date="2024-06" db="EMBL/GenBank/DDBJ databases">
        <title>Flavobacterium spp. isolated from glacier.</title>
        <authorList>
            <person name="Han D."/>
        </authorList>
    </citation>
    <scope>NUCLEOTIDE SEQUENCE [LARGE SCALE GENOMIC DNA]</scope>
    <source>
        <strain evidence="2 3">LS2P90</strain>
    </source>
</reference>
<dbReference type="Proteomes" id="UP001600109">
    <property type="component" value="Unassembled WGS sequence"/>
</dbReference>
<comment type="caution">
    <text evidence="2">The sequence shown here is derived from an EMBL/GenBank/DDBJ whole genome shotgun (WGS) entry which is preliminary data.</text>
</comment>
<sequence length="55" mass="6561">MEINWVIITVVLVCAIALILYLIKKNQKDKKEVTKFFNRDTSIRKESEPDEDEEY</sequence>
<organism evidence="2 3">
    <name type="scientific">Flavobacterium xylosi</name>
    <dbReference type="NCBI Taxonomy" id="3230415"/>
    <lineage>
        <taxon>Bacteria</taxon>
        <taxon>Pseudomonadati</taxon>
        <taxon>Bacteroidota</taxon>
        <taxon>Flavobacteriia</taxon>
        <taxon>Flavobacteriales</taxon>
        <taxon>Flavobacteriaceae</taxon>
        <taxon>Flavobacterium</taxon>
    </lineage>
</organism>
<name>A0ABW6HWP4_9FLAO</name>
<keyword evidence="1" id="KW-0812">Transmembrane</keyword>